<evidence type="ECO:0008006" key="3">
    <source>
        <dbReference type="Google" id="ProtNLM"/>
    </source>
</evidence>
<evidence type="ECO:0000313" key="1">
    <source>
        <dbReference type="EMBL" id="OGY88779.1"/>
    </source>
</evidence>
<evidence type="ECO:0000313" key="2">
    <source>
        <dbReference type="Proteomes" id="UP000178849"/>
    </source>
</evidence>
<organism evidence="1 2">
    <name type="scientific">Candidatus Komeilibacteria bacterium RIFCSPLOWO2_01_FULL_45_10</name>
    <dbReference type="NCBI Taxonomy" id="1798550"/>
    <lineage>
        <taxon>Bacteria</taxon>
        <taxon>Candidatus Komeiliibacteriota</taxon>
    </lineage>
</organism>
<dbReference type="SUPFAM" id="SSF56281">
    <property type="entry name" value="Metallo-hydrolase/oxidoreductase"/>
    <property type="match status" value="1"/>
</dbReference>
<comment type="caution">
    <text evidence="1">The sequence shown here is derived from an EMBL/GenBank/DDBJ whole genome shotgun (WGS) entry which is preliminary data.</text>
</comment>
<dbReference type="PANTHER" id="PTHR39189">
    <property type="entry name" value="UPF0173 METAL-DEPENDENT HYDROLASE YTKL"/>
    <property type="match status" value="1"/>
</dbReference>
<dbReference type="AlphaFoldDB" id="A0A1G2BJS2"/>
<protein>
    <recommendedName>
        <fullName evidence="3">Lactamase</fullName>
    </recommendedName>
</protein>
<dbReference type="EMBL" id="MHKL01000039">
    <property type="protein sequence ID" value="OGY88779.1"/>
    <property type="molecule type" value="Genomic_DNA"/>
</dbReference>
<proteinExistence type="predicted"/>
<accession>A0A1G2BJS2</accession>
<dbReference type="InterPro" id="IPR036866">
    <property type="entry name" value="RibonucZ/Hydroxyglut_hydro"/>
</dbReference>
<name>A0A1G2BJS2_9BACT</name>
<dbReference type="Pfam" id="PF13483">
    <property type="entry name" value="Lactamase_B_3"/>
    <property type="match status" value="1"/>
</dbReference>
<dbReference type="STRING" id="1798550.A2927_01510"/>
<dbReference type="PANTHER" id="PTHR39189:SF1">
    <property type="entry name" value="UPF0173 METAL-DEPENDENT HYDROLASE YTKL"/>
    <property type="match status" value="1"/>
</dbReference>
<reference evidence="1 2" key="1">
    <citation type="journal article" date="2016" name="Nat. Commun.">
        <title>Thousands of microbial genomes shed light on interconnected biogeochemical processes in an aquifer system.</title>
        <authorList>
            <person name="Anantharaman K."/>
            <person name="Brown C.T."/>
            <person name="Hug L.A."/>
            <person name="Sharon I."/>
            <person name="Castelle C.J."/>
            <person name="Probst A.J."/>
            <person name="Thomas B.C."/>
            <person name="Singh A."/>
            <person name="Wilkins M.J."/>
            <person name="Karaoz U."/>
            <person name="Brodie E.L."/>
            <person name="Williams K.H."/>
            <person name="Hubbard S.S."/>
            <person name="Banfield J.F."/>
        </authorList>
    </citation>
    <scope>NUCLEOTIDE SEQUENCE [LARGE SCALE GENOMIC DNA]</scope>
</reference>
<sequence>MNIFYYGLSCFRIQNGDLSLLINPYEEASGLKLPRQQNDVILYSEHQDYLPKKENTLIVDTPGEYEVKGVFIYGLRANGEAGPGGQVVYLIEMEGISLVYLGNIKKTEFSASQLERLEDADILMAPVGGGESLSAKQATELVSELEPRLVIPMNYHLPGLKAKLEPLDKFKKEVGAKFETVDKLKISKKDLPAEETKFVEIDLARST</sequence>
<dbReference type="Gene3D" id="3.60.15.10">
    <property type="entry name" value="Ribonuclease Z/Hydroxyacylglutathione hydrolase-like"/>
    <property type="match status" value="1"/>
</dbReference>
<gene>
    <name evidence="1" type="ORF">A2927_01510</name>
</gene>
<dbReference type="Proteomes" id="UP000178849">
    <property type="component" value="Unassembled WGS sequence"/>
</dbReference>